<accession>A0A9X3DB57</accession>
<evidence type="ECO:0000256" key="1">
    <source>
        <dbReference type="ARBA" id="ARBA00022679"/>
    </source>
</evidence>
<dbReference type="InterPro" id="IPR005561">
    <property type="entry name" value="ANTAR"/>
</dbReference>
<dbReference type="PROSITE" id="PS50921">
    <property type="entry name" value="ANTAR"/>
    <property type="match status" value="1"/>
</dbReference>
<comment type="caution">
    <text evidence="6">The sequence shown here is derived from an EMBL/GenBank/DDBJ whole genome shotgun (WGS) entry which is preliminary data.</text>
</comment>
<dbReference type="InterPro" id="IPR003018">
    <property type="entry name" value="GAF"/>
</dbReference>
<keyword evidence="2" id="KW-0418">Kinase</keyword>
<dbReference type="SUPFAM" id="SSF52172">
    <property type="entry name" value="CheY-like"/>
    <property type="match status" value="1"/>
</dbReference>
<evidence type="ECO:0000256" key="2">
    <source>
        <dbReference type="ARBA" id="ARBA00022777"/>
    </source>
</evidence>
<reference evidence="6" key="1">
    <citation type="submission" date="2022-10" db="EMBL/GenBank/DDBJ databases">
        <title>WGS of marine actinomycetes from Thailand.</title>
        <authorList>
            <person name="Thawai C."/>
        </authorList>
    </citation>
    <scope>NUCLEOTIDE SEQUENCE</scope>
    <source>
        <strain evidence="6">SW21</strain>
    </source>
</reference>
<gene>
    <name evidence="6" type="ORF">OSB52_23250</name>
</gene>
<evidence type="ECO:0000259" key="5">
    <source>
        <dbReference type="PROSITE" id="PS50921"/>
    </source>
</evidence>
<evidence type="ECO:0000256" key="4">
    <source>
        <dbReference type="ARBA" id="ARBA00023163"/>
    </source>
</evidence>
<dbReference type="InterPro" id="IPR011006">
    <property type="entry name" value="CheY-like_superfamily"/>
</dbReference>
<evidence type="ECO:0000256" key="3">
    <source>
        <dbReference type="ARBA" id="ARBA00023015"/>
    </source>
</evidence>
<dbReference type="SUPFAM" id="SSF55781">
    <property type="entry name" value="GAF domain-like"/>
    <property type="match status" value="1"/>
</dbReference>
<dbReference type="SMART" id="SM01012">
    <property type="entry name" value="ANTAR"/>
    <property type="match status" value="1"/>
</dbReference>
<dbReference type="PIRSF" id="PIRSF036625">
    <property type="entry name" value="GAF_ANTAR"/>
    <property type="match status" value="1"/>
</dbReference>
<dbReference type="RefSeq" id="WP_235723391.1">
    <property type="nucleotide sequence ID" value="NZ_JAPKFM010000037.1"/>
</dbReference>
<dbReference type="GO" id="GO:0003723">
    <property type="term" value="F:RNA binding"/>
    <property type="evidence" value="ECO:0007669"/>
    <property type="project" value="InterPro"/>
</dbReference>
<keyword evidence="4" id="KW-0804">Transcription</keyword>
<dbReference type="Gene3D" id="3.30.450.40">
    <property type="match status" value="1"/>
</dbReference>
<dbReference type="EMBL" id="JAPKFM010000037">
    <property type="protein sequence ID" value="MCX2966997.1"/>
    <property type="molecule type" value="Genomic_DNA"/>
</dbReference>
<feature type="domain" description="ANTAR" evidence="5">
    <location>
        <begin position="163"/>
        <end position="224"/>
    </location>
</feature>
<evidence type="ECO:0000313" key="7">
    <source>
        <dbReference type="Proteomes" id="UP001143347"/>
    </source>
</evidence>
<dbReference type="InterPro" id="IPR029016">
    <property type="entry name" value="GAF-like_dom_sf"/>
</dbReference>
<dbReference type="Pfam" id="PF13185">
    <property type="entry name" value="GAF_2"/>
    <property type="match status" value="1"/>
</dbReference>
<dbReference type="InterPro" id="IPR012074">
    <property type="entry name" value="GAF_ANTAR"/>
</dbReference>
<organism evidence="6 7">
    <name type="scientific">Gordonia aquimaris</name>
    <dbReference type="NCBI Taxonomy" id="2984863"/>
    <lineage>
        <taxon>Bacteria</taxon>
        <taxon>Bacillati</taxon>
        <taxon>Actinomycetota</taxon>
        <taxon>Actinomycetes</taxon>
        <taxon>Mycobacteriales</taxon>
        <taxon>Gordoniaceae</taxon>
        <taxon>Gordonia</taxon>
    </lineage>
</organism>
<dbReference type="Proteomes" id="UP001143347">
    <property type="component" value="Unassembled WGS sequence"/>
</dbReference>
<dbReference type="AlphaFoldDB" id="A0A9X3DB57"/>
<dbReference type="InterPro" id="IPR036388">
    <property type="entry name" value="WH-like_DNA-bd_sf"/>
</dbReference>
<proteinExistence type="predicted"/>
<keyword evidence="1" id="KW-0808">Transferase</keyword>
<evidence type="ECO:0000313" key="6">
    <source>
        <dbReference type="EMBL" id="MCX2966997.1"/>
    </source>
</evidence>
<keyword evidence="7" id="KW-1185">Reference proteome</keyword>
<sequence length="229" mass="25035">MSVHQAIADLSRTMHAIPETDRAASDEVIEAITAGAVEHVAGTDHAGVLLVDPKAREYETIAPTDEIMVHLDLLQKETGQGPCVEAAWQHHMVRVDDIAADPRWPELSARTVAETPARSSLSFQLFTHHATIGALNLFSDRVNAFDDDSVEVGLVYATHASLALYRARQQGDFRSALASRDLIGQAKGMLMERFTIDAVAAFELLRRLSQDTNTPLVEVARQVTEATPD</sequence>
<dbReference type="Gene3D" id="1.10.10.10">
    <property type="entry name" value="Winged helix-like DNA-binding domain superfamily/Winged helix DNA-binding domain"/>
    <property type="match status" value="1"/>
</dbReference>
<keyword evidence="3" id="KW-0805">Transcription regulation</keyword>
<protein>
    <submittedName>
        <fullName evidence="6">GAF and ANTAR domain-containing protein</fullName>
    </submittedName>
</protein>
<name>A0A9X3DB57_9ACTN</name>
<dbReference type="SMART" id="SM00065">
    <property type="entry name" value="GAF"/>
    <property type="match status" value="1"/>
</dbReference>
<dbReference type="Pfam" id="PF03861">
    <property type="entry name" value="ANTAR"/>
    <property type="match status" value="1"/>
</dbReference>
<dbReference type="GO" id="GO:0016301">
    <property type="term" value="F:kinase activity"/>
    <property type="evidence" value="ECO:0007669"/>
    <property type="project" value="UniProtKB-KW"/>
</dbReference>